<evidence type="ECO:0000313" key="3">
    <source>
        <dbReference type="Proteomes" id="UP000182584"/>
    </source>
</evidence>
<dbReference type="EMBL" id="FOGJ01000007">
    <property type="protein sequence ID" value="SER54362.1"/>
    <property type="molecule type" value="Genomic_DNA"/>
</dbReference>
<keyword evidence="1" id="KW-0175">Coiled coil</keyword>
<accession>A0A1H9Q1V5</accession>
<name>A0A1H9Q1V5_BUTFI</name>
<dbReference type="RefSeq" id="WP_074755168.1">
    <property type="nucleotide sequence ID" value="NZ_FOGJ01000007.1"/>
</dbReference>
<reference evidence="2 3" key="1">
    <citation type="submission" date="2016-10" db="EMBL/GenBank/DDBJ databases">
        <authorList>
            <person name="de Groot N.N."/>
        </authorList>
    </citation>
    <scope>NUCLEOTIDE SEQUENCE [LARGE SCALE GENOMIC DNA]</scope>
    <source>
        <strain evidence="2 3">AR40</strain>
    </source>
</reference>
<evidence type="ECO:0000313" key="2">
    <source>
        <dbReference type="EMBL" id="SER54362.1"/>
    </source>
</evidence>
<proteinExistence type="predicted"/>
<gene>
    <name evidence="2" type="ORF">SAMN04487884_10712</name>
</gene>
<sequence length="82" mass="9799">MNGQYYVDNLRVQLDRVSDENEIIRQLRNAIEELREQGYTNEEIKSFFQQEFALEAQDSTNMIQNHLKYREMIAKILGDKKS</sequence>
<feature type="coiled-coil region" evidence="1">
    <location>
        <begin position="7"/>
        <end position="37"/>
    </location>
</feature>
<evidence type="ECO:0000256" key="1">
    <source>
        <dbReference type="SAM" id="Coils"/>
    </source>
</evidence>
<organism evidence="2 3">
    <name type="scientific">Butyrivibrio fibrisolvens</name>
    <dbReference type="NCBI Taxonomy" id="831"/>
    <lineage>
        <taxon>Bacteria</taxon>
        <taxon>Bacillati</taxon>
        <taxon>Bacillota</taxon>
        <taxon>Clostridia</taxon>
        <taxon>Lachnospirales</taxon>
        <taxon>Lachnospiraceae</taxon>
        <taxon>Butyrivibrio</taxon>
    </lineage>
</organism>
<dbReference type="AlphaFoldDB" id="A0A1H9Q1V5"/>
<protein>
    <submittedName>
        <fullName evidence="2">Uncharacterized protein</fullName>
    </submittedName>
</protein>
<dbReference type="Proteomes" id="UP000182584">
    <property type="component" value="Unassembled WGS sequence"/>
</dbReference>